<comment type="caution">
    <text evidence="13">The sequence shown here is derived from an EMBL/GenBank/DDBJ whole genome shotgun (WGS) entry which is preliminary data.</text>
</comment>
<evidence type="ECO:0000256" key="8">
    <source>
        <dbReference type="ARBA" id="ARBA00022842"/>
    </source>
</evidence>
<gene>
    <name evidence="13" type="ORF">ED208_08250</name>
</gene>
<dbReference type="EC" id="2.7.1.180" evidence="2 11"/>
<comment type="catalytic activity">
    <reaction evidence="10 11">
        <text>L-threonyl-[protein] + FAD = FMN-L-threonyl-[protein] + AMP + H(+)</text>
        <dbReference type="Rhea" id="RHEA:36847"/>
        <dbReference type="Rhea" id="RHEA-COMP:11060"/>
        <dbReference type="Rhea" id="RHEA-COMP:11061"/>
        <dbReference type="ChEBI" id="CHEBI:15378"/>
        <dbReference type="ChEBI" id="CHEBI:30013"/>
        <dbReference type="ChEBI" id="CHEBI:57692"/>
        <dbReference type="ChEBI" id="CHEBI:74257"/>
        <dbReference type="ChEBI" id="CHEBI:456215"/>
        <dbReference type="EC" id="2.7.1.180"/>
    </reaction>
</comment>
<reference evidence="13 14" key="1">
    <citation type="submission" date="2018-10" db="EMBL/GenBank/DDBJ databases">
        <authorList>
            <person name="Chen W.-M."/>
        </authorList>
    </citation>
    <scope>NUCLEOTIDE SEQUENCE [LARGE SCALE GENOMIC DNA]</scope>
    <source>
        <strain evidence="13 14">THS-13</strain>
    </source>
</reference>
<evidence type="ECO:0000256" key="4">
    <source>
        <dbReference type="ARBA" id="ARBA00022630"/>
    </source>
</evidence>
<name>A0A3N0VFA0_9GAMM</name>
<feature type="binding site" evidence="12">
    <location>
        <position position="293"/>
    </location>
    <ligand>
        <name>Mg(2+)</name>
        <dbReference type="ChEBI" id="CHEBI:18420"/>
    </ligand>
</feature>
<dbReference type="PIRSF" id="PIRSF006268">
    <property type="entry name" value="ApbE"/>
    <property type="match status" value="1"/>
</dbReference>
<dbReference type="InParanoid" id="A0A3N0VFA0"/>
<keyword evidence="7 11" id="KW-0274">FAD</keyword>
<dbReference type="GO" id="GO:0046872">
    <property type="term" value="F:metal ion binding"/>
    <property type="evidence" value="ECO:0007669"/>
    <property type="project" value="UniProtKB-UniRule"/>
</dbReference>
<dbReference type="PANTHER" id="PTHR30040">
    <property type="entry name" value="THIAMINE BIOSYNTHESIS LIPOPROTEIN APBE"/>
    <property type="match status" value="1"/>
</dbReference>
<feature type="binding site" evidence="12">
    <location>
        <position position="177"/>
    </location>
    <ligand>
        <name>Mg(2+)</name>
        <dbReference type="ChEBI" id="CHEBI:18420"/>
    </ligand>
</feature>
<evidence type="ECO:0000313" key="14">
    <source>
        <dbReference type="Proteomes" id="UP000282106"/>
    </source>
</evidence>
<sequence length="327" mass="34954">MSPSNSASPAASEAGRPTPLQLSAVADGGEEQLARFGAMACRAEIRVAGVDADSVPPLIEAAVAEVRRIEAKYSRYRPDSLVSRINAAAGSGAAVEVDEETAGLLEFAAKLHRLSGGLFDISSGVLRRAWNFRSTDLPSPQQLRALLPLIGWADIDWRPDTREIALPRAGMEIDFGGFGKEYAADRAAALLQAAGLRSGYVNLGGDVRLLGPRPDGRPWTLGIQHPRQLDATAAGLALTQGALATSGDYERYLEVGGQRYCHILNPRTGWPAHRWQSVSVLAPLCLAAGALTTVAMLLEEEGIDFLRQQAVPFLAINQRGQLLREGL</sequence>
<evidence type="ECO:0000256" key="5">
    <source>
        <dbReference type="ARBA" id="ARBA00022679"/>
    </source>
</evidence>
<evidence type="ECO:0000256" key="2">
    <source>
        <dbReference type="ARBA" id="ARBA00011955"/>
    </source>
</evidence>
<dbReference type="InterPro" id="IPR024932">
    <property type="entry name" value="ApbE"/>
</dbReference>
<organism evidence="13 14">
    <name type="scientific">Stagnimonas aquatica</name>
    <dbReference type="NCBI Taxonomy" id="2689987"/>
    <lineage>
        <taxon>Bacteria</taxon>
        <taxon>Pseudomonadati</taxon>
        <taxon>Pseudomonadota</taxon>
        <taxon>Gammaproteobacteria</taxon>
        <taxon>Nevskiales</taxon>
        <taxon>Nevskiaceae</taxon>
        <taxon>Stagnimonas</taxon>
    </lineage>
</organism>
<keyword evidence="5 11" id="KW-0808">Transferase</keyword>
<keyword evidence="14" id="KW-1185">Reference proteome</keyword>
<keyword evidence="4 11" id="KW-0285">Flavoprotein</keyword>
<dbReference type="RefSeq" id="WP_123211413.1">
    <property type="nucleotide sequence ID" value="NZ_RJVO01000003.1"/>
</dbReference>
<evidence type="ECO:0000256" key="1">
    <source>
        <dbReference type="ARBA" id="ARBA00008282"/>
    </source>
</evidence>
<dbReference type="AlphaFoldDB" id="A0A3N0VFA0"/>
<evidence type="ECO:0000256" key="10">
    <source>
        <dbReference type="ARBA" id="ARBA00048540"/>
    </source>
</evidence>
<dbReference type="EMBL" id="RJVO01000003">
    <property type="protein sequence ID" value="ROH90958.1"/>
    <property type="molecule type" value="Genomic_DNA"/>
</dbReference>
<dbReference type="InterPro" id="IPR003374">
    <property type="entry name" value="ApbE-like_sf"/>
</dbReference>
<comment type="cofactor">
    <cofactor evidence="12">
        <name>Mg(2+)</name>
        <dbReference type="ChEBI" id="CHEBI:18420"/>
    </cofactor>
    <cofactor evidence="12">
        <name>Mn(2+)</name>
        <dbReference type="ChEBI" id="CHEBI:29035"/>
    </cofactor>
    <text evidence="12">Magnesium. Can also use manganese.</text>
</comment>
<dbReference type="Pfam" id="PF02424">
    <property type="entry name" value="ApbE"/>
    <property type="match status" value="1"/>
</dbReference>
<evidence type="ECO:0000256" key="3">
    <source>
        <dbReference type="ARBA" id="ARBA00016337"/>
    </source>
</evidence>
<protein>
    <recommendedName>
        <fullName evidence="3 11">FAD:protein FMN transferase</fullName>
        <ecNumber evidence="2 11">2.7.1.180</ecNumber>
    </recommendedName>
    <alternativeName>
        <fullName evidence="9 11">Flavin transferase</fullName>
    </alternativeName>
</protein>
<keyword evidence="8 11" id="KW-0460">Magnesium</keyword>
<evidence type="ECO:0000256" key="11">
    <source>
        <dbReference type="PIRNR" id="PIRNR006268"/>
    </source>
</evidence>
<dbReference type="GO" id="GO:0016740">
    <property type="term" value="F:transferase activity"/>
    <property type="evidence" value="ECO:0007669"/>
    <property type="project" value="UniProtKB-UniRule"/>
</dbReference>
<accession>A0A3N0VFA0</accession>
<evidence type="ECO:0000256" key="9">
    <source>
        <dbReference type="ARBA" id="ARBA00031306"/>
    </source>
</evidence>
<evidence type="ECO:0000256" key="7">
    <source>
        <dbReference type="ARBA" id="ARBA00022827"/>
    </source>
</evidence>
<comment type="similarity">
    <text evidence="1 11">Belongs to the ApbE family.</text>
</comment>
<dbReference type="PANTHER" id="PTHR30040:SF2">
    <property type="entry name" value="FAD:PROTEIN FMN TRANSFERASE"/>
    <property type="match status" value="1"/>
</dbReference>
<evidence type="ECO:0000256" key="12">
    <source>
        <dbReference type="PIRSR" id="PIRSR006268-2"/>
    </source>
</evidence>
<evidence type="ECO:0000256" key="6">
    <source>
        <dbReference type="ARBA" id="ARBA00022723"/>
    </source>
</evidence>
<evidence type="ECO:0000313" key="13">
    <source>
        <dbReference type="EMBL" id="ROH90958.1"/>
    </source>
</evidence>
<keyword evidence="6 11" id="KW-0479">Metal-binding</keyword>
<proteinExistence type="inferred from homology"/>
<dbReference type="SUPFAM" id="SSF143631">
    <property type="entry name" value="ApbE-like"/>
    <property type="match status" value="1"/>
</dbReference>
<dbReference type="Gene3D" id="3.10.520.10">
    <property type="entry name" value="ApbE-like domains"/>
    <property type="match status" value="1"/>
</dbReference>
<dbReference type="Proteomes" id="UP000282106">
    <property type="component" value="Unassembled WGS sequence"/>
</dbReference>